<dbReference type="EMBL" id="AASE01000014">
    <property type="protein sequence ID" value="EAT58707.1"/>
    <property type="molecule type" value="Genomic_DNA"/>
</dbReference>
<evidence type="ECO:0000256" key="4">
    <source>
        <dbReference type="ARBA" id="ARBA00022813"/>
    </source>
</evidence>
<sequence length="241" mass="26379">MEQVCSLGTRIKSVRDHFGLRQEEFGEKIGLSGNRVSEIENDKGGTKASVLISICQEFPLNPEWLLSGEGSMLKKPEESGISPDEFSRRITLLEKQMQQFVINTIEPESPSLAKVPLYSSAVPAGMPDPASDEIEEYLDMPASWAQGKKNIYALKVNGDSMVDIGIMPGDLLMVEARTTARDGQVVVACINGEVTVKTLCISNTGTISLMPENKRYPPIAITADMDFRIQGVVMAAVRHYA</sequence>
<keyword evidence="6" id="KW-0742">SOS response</keyword>
<dbReference type="GO" id="GO:0003677">
    <property type="term" value="F:DNA binding"/>
    <property type="evidence" value="ECO:0007669"/>
    <property type="project" value="InterPro"/>
</dbReference>
<dbReference type="InterPro" id="IPR006197">
    <property type="entry name" value="Peptidase_S24_LexA"/>
</dbReference>
<dbReference type="InterPro" id="IPR036286">
    <property type="entry name" value="LexA/Signal_pep-like_sf"/>
</dbReference>
<dbReference type="MEROPS" id="S24.001"/>
<evidence type="ECO:0000256" key="5">
    <source>
        <dbReference type="ARBA" id="ARBA00023204"/>
    </source>
</evidence>
<evidence type="ECO:0000256" key="2">
    <source>
        <dbReference type="ARBA" id="ARBA00022763"/>
    </source>
</evidence>
<dbReference type="CDD" id="cd00093">
    <property type="entry name" value="HTH_XRE"/>
    <property type="match status" value="1"/>
</dbReference>
<dbReference type="GO" id="GO:0009432">
    <property type="term" value="P:SOS response"/>
    <property type="evidence" value="ECO:0007669"/>
    <property type="project" value="UniProtKB-KW"/>
</dbReference>
<evidence type="ECO:0000256" key="7">
    <source>
        <dbReference type="RuleBase" id="RU003991"/>
    </source>
</evidence>
<dbReference type="Gene3D" id="1.10.260.40">
    <property type="entry name" value="lambda repressor-like DNA-binding domains"/>
    <property type="match status" value="1"/>
</dbReference>
<accession>Q0YQW5</accession>
<keyword evidence="2" id="KW-0227">DNA damage</keyword>
<dbReference type="PROSITE" id="PS50943">
    <property type="entry name" value="HTH_CROC1"/>
    <property type="match status" value="1"/>
</dbReference>
<dbReference type="Gene3D" id="2.10.109.10">
    <property type="entry name" value="Umud Fragment, subunit A"/>
    <property type="match status" value="1"/>
</dbReference>
<evidence type="ECO:0000313" key="10">
    <source>
        <dbReference type="Proteomes" id="UP000004162"/>
    </source>
</evidence>
<reference evidence="9 10" key="1">
    <citation type="submission" date="2006-07" db="EMBL/GenBank/DDBJ databases">
        <title>Annotation of the draft genome assembly of Chlorobium ferroxidans DSM 13031.</title>
        <authorList>
            <consortium name="US DOE Joint Genome Institute (JGI-ORNL)"/>
            <person name="Larimer F."/>
            <person name="Land M."/>
            <person name="Hauser L."/>
        </authorList>
    </citation>
    <scope>NUCLEOTIDE SEQUENCE [LARGE SCALE GENOMIC DNA]</scope>
    <source>
        <strain evidence="9 10">DSM 13031</strain>
    </source>
</reference>
<gene>
    <name evidence="9" type="ORF">CferDRAFT_0751</name>
</gene>
<dbReference type="GO" id="GO:0006355">
    <property type="term" value="P:regulation of DNA-templated transcription"/>
    <property type="evidence" value="ECO:0007669"/>
    <property type="project" value="InterPro"/>
</dbReference>
<evidence type="ECO:0000256" key="6">
    <source>
        <dbReference type="ARBA" id="ARBA00023236"/>
    </source>
</evidence>
<dbReference type="OrthoDB" id="9787787at2"/>
<dbReference type="PANTHER" id="PTHR33516:SF2">
    <property type="entry name" value="LEXA REPRESSOR-RELATED"/>
    <property type="match status" value="1"/>
</dbReference>
<keyword evidence="4 7" id="KW-0068">Autocatalytic cleavage</keyword>
<name>Q0YQW5_9CHLB</name>
<dbReference type="Proteomes" id="UP000004162">
    <property type="component" value="Unassembled WGS sequence"/>
</dbReference>
<dbReference type="Pfam" id="PF12844">
    <property type="entry name" value="HTH_19"/>
    <property type="match status" value="1"/>
</dbReference>
<comment type="caution">
    <text evidence="9">The sequence shown here is derived from an EMBL/GenBank/DDBJ whole genome shotgun (WGS) entry which is preliminary data.</text>
</comment>
<evidence type="ECO:0000313" key="9">
    <source>
        <dbReference type="EMBL" id="EAT58707.1"/>
    </source>
</evidence>
<dbReference type="SUPFAM" id="SSF51306">
    <property type="entry name" value="LexA/Signal peptidase"/>
    <property type="match status" value="1"/>
</dbReference>
<evidence type="ECO:0000256" key="1">
    <source>
        <dbReference type="ARBA" id="ARBA00007484"/>
    </source>
</evidence>
<dbReference type="RefSeq" id="WP_006366663.1">
    <property type="nucleotide sequence ID" value="NZ_AASE01000014.1"/>
</dbReference>
<organism evidence="9 10">
    <name type="scientific">Chlorobium ferrooxidans DSM 13031</name>
    <dbReference type="NCBI Taxonomy" id="377431"/>
    <lineage>
        <taxon>Bacteria</taxon>
        <taxon>Pseudomonadati</taxon>
        <taxon>Chlorobiota</taxon>
        <taxon>Chlorobiia</taxon>
        <taxon>Chlorobiales</taxon>
        <taxon>Chlorobiaceae</taxon>
        <taxon>Chlorobium/Pelodictyon group</taxon>
        <taxon>Chlorobium</taxon>
    </lineage>
</organism>
<dbReference type="InterPro" id="IPR050077">
    <property type="entry name" value="LexA_repressor"/>
</dbReference>
<dbReference type="InterPro" id="IPR010982">
    <property type="entry name" value="Lambda_DNA-bd_dom_sf"/>
</dbReference>
<dbReference type="InterPro" id="IPR039418">
    <property type="entry name" value="LexA-like"/>
</dbReference>
<dbReference type="PANTHER" id="PTHR33516">
    <property type="entry name" value="LEXA REPRESSOR"/>
    <property type="match status" value="1"/>
</dbReference>
<keyword evidence="10" id="KW-1185">Reference proteome</keyword>
<dbReference type="InterPro" id="IPR001387">
    <property type="entry name" value="Cro/C1-type_HTH"/>
</dbReference>
<evidence type="ECO:0000256" key="3">
    <source>
        <dbReference type="ARBA" id="ARBA00022801"/>
    </source>
</evidence>
<dbReference type="GO" id="GO:0006281">
    <property type="term" value="P:DNA repair"/>
    <property type="evidence" value="ECO:0007669"/>
    <property type="project" value="UniProtKB-KW"/>
</dbReference>
<reference evidence="9 10" key="2">
    <citation type="submission" date="2006-07" db="EMBL/GenBank/DDBJ databases">
        <title>Sequencing of the draft genome and assembly of Chlorobium ferroxidans DSM 13031.</title>
        <authorList>
            <consortium name="US DOE Joint Genome Institute (JGI-PGF)"/>
            <person name="Copeland A."/>
            <person name="Lucas S."/>
            <person name="Lapidus A."/>
            <person name="Barry K."/>
            <person name="Glavina del Rio T."/>
            <person name="Dalin E."/>
            <person name="Tice H."/>
            <person name="Bruce D."/>
            <person name="Pitluck S."/>
            <person name="Richardson P."/>
        </authorList>
    </citation>
    <scope>NUCLEOTIDE SEQUENCE [LARGE SCALE GENOMIC DNA]</scope>
    <source>
        <strain evidence="9 10">DSM 13031</strain>
    </source>
</reference>
<dbReference type="GO" id="GO:0016787">
    <property type="term" value="F:hydrolase activity"/>
    <property type="evidence" value="ECO:0007669"/>
    <property type="project" value="UniProtKB-KW"/>
</dbReference>
<dbReference type="SMART" id="SM00530">
    <property type="entry name" value="HTH_XRE"/>
    <property type="match status" value="1"/>
</dbReference>
<evidence type="ECO:0000259" key="8">
    <source>
        <dbReference type="PROSITE" id="PS50943"/>
    </source>
</evidence>
<dbReference type="SUPFAM" id="SSF47413">
    <property type="entry name" value="lambda repressor-like DNA-binding domains"/>
    <property type="match status" value="1"/>
</dbReference>
<keyword evidence="5" id="KW-0234">DNA repair</keyword>
<dbReference type="InterPro" id="IPR015927">
    <property type="entry name" value="Peptidase_S24_S26A/B/C"/>
</dbReference>
<dbReference type="CDD" id="cd06529">
    <property type="entry name" value="S24_LexA-like"/>
    <property type="match status" value="1"/>
</dbReference>
<protein>
    <submittedName>
        <fullName evidence="9">Helix-turn-helix motif:Peptidase S24, S26A and S26B</fullName>
    </submittedName>
</protein>
<comment type="similarity">
    <text evidence="1 7">Belongs to the peptidase S24 family.</text>
</comment>
<proteinExistence type="inferred from homology"/>
<keyword evidence="3 7" id="KW-0378">Hydrolase</keyword>
<feature type="domain" description="HTH cro/C1-type" evidence="8">
    <location>
        <begin position="11"/>
        <end position="65"/>
    </location>
</feature>
<dbReference type="AlphaFoldDB" id="Q0YQW5"/>
<dbReference type="Pfam" id="PF00717">
    <property type="entry name" value="Peptidase_S24"/>
    <property type="match status" value="1"/>
</dbReference>
<dbReference type="PRINTS" id="PR00726">
    <property type="entry name" value="LEXASERPTASE"/>
</dbReference>